<gene>
    <name evidence="2" type="ORF">BD626DRAFT_583982</name>
</gene>
<feature type="compositionally biased region" description="Polar residues" evidence="1">
    <location>
        <begin position="521"/>
        <end position="530"/>
    </location>
</feature>
<dbReference type="EMBL" id="VDMD01000012">
    <property type="protein sequence ID" value="TRM62681.1"/>
    <property type="molecule type" value="Genomic_DNA"/>
</dbReference>
<comment type="caution">
    <text evidence="2">The sequence shown here is derived from an EMBL/GenBank/DDBJ whole genome shotgun (WGS) entry which is preliminary data.</text>
</comment>
<evidence type="ECO:0000313" key="2">
    <source>
        <dbReference type="EMBL" id="TRM62681.1"/>
    </source>
</evidence>
<feature type="region of interest" description="Disordered" evidence="1">
    <location>
        <begin position="371"/>
        <end position="549"/>
    </location>
</feature>
<feature type="compositionally biased region" description="Low complexity" evidence="1">
    <location>
        <begin position="440"/>
        <end position="451"/>
    </location>
</feature>
<dbReference type="AlphaFoldDB" id="A0A550CCZ9"/>
<feature type="compositionally biased region" description="Basic and acidic residues" evidence="1">
    <location>
        <begin position="50"/>
        <end position="61"/>
    </location>
</feature>
<feature type="compositionally biased region" description="Basic residues" evidence="1">
    <location>
        <begin position="92"/>
        <end position="107"/>
    </location>
</feature>
<feature type="compositionally biased region" description="Acidic residues" evidence="1">
    <location>
        <begin position="39"/>
        <end position="48"/>
    </location>
</feature>
<feature type="compositionally biased region" description="Low complexity" evidence="1">
    <location>
        <begin position="111"/>
        <end position="122"/>
    </location>
</feature>
<dbReference type="OrthoDB" id="2348945at2759"/>
<feature type="region of interest" description="Disordered" evidence="1">
    <location>
        <begin position="231"/>
        <end position="250"/>
    </location>
</feature>
<feature type="compositionally biased region" description="Low complexity" evidence="1">
    <location>
        <begin position="71"/>
        <end position="82"/>
    </location>
</feature>
<protein>
    <submittedName>
        <fullName evidence="2">Uncharacterized protein</fullName>
    </submittedName>
</protein>
<sequence length="549" mass="60273">MQMNSHYQEISHALHPVGASSGYPPNMYQRQMSPMHRDEEEEDDEGMIEEQLHHKEIERHTSGPSTPPPATTAAPQQMYAPPDSQQPEVPAKRRPGRPRGSKTKKKNQQQEPGVTPAPVAVPVPEVNAQNQQYYEFQWRVLNLCAEFYGAAEELLVSGIAGNAAQVSLLYRKQPPLVVAQCYQMSPANPVDPMNMVKEAKRICDTLIQNPTRLLTQPPPHMYPTLPMFYAPQPPPAGSPSGSAPPAASISTPQSFVVPMGSQPSTFGQYAGSQPTQYQYPMGTPFTMPLRRRRHHNHHRHQFRRRRPRIPPRARVRIREAGRRTRSTAEAPARGEQSALVHRGQTWDWVIQQYGPTRTRHQILIKATALGLKESSGKGPKRQRRNSDGEYQPLGQTTGAAPASAGPSQMKSPTNQSTPSDSPAIQHPPPPSAPQQPPPLQSQNPPSSQQASRHIPQLPPLQSQPPPSGAPLSASASSSSRSMPWPMPTVASTTTSPIISTAATPDPQRASMSNYYHPRPQGSDSPSNSTQVGGGYSYTYRLNGGRENGR</sequence>
<reference evidence="2 3" key="1">
    <citation type="journal article" date="2019" name="New Phytol.">
        <title>Comparative genomics reveals unique wood-decay strategies and fruiting body development in the Schizophyllaceae.</title>
        <authorList>
            <person name="Almasi E."/>
            <person name="Sahu N."/>
            <person name="Krizsan K."/>
            <person name="Balint B."/>
            <person name="Kovacs G.M."/>
            <person name="Kiss B."/>
            <person name="Cseklye J."/>
            <person name="Drula E."/>
            <person name="Henrissat B."/>
            <person name="Nagy I."/>
            <person name="Chovatia M."/>
            <person name="Adam C."/>
            <person name="LaButti K."/>
            <person name="Lipzen A."/>
            <person name="Riley R."/>
            <person name="Grigoriev I.V."/>
            <person name="Nagy L.G."/>
        </authorList>
    </citation>
    <scope>NUCLEOTIDE SEQUENCE [LARGE SCALE GENOMIC DNA]</scope>
    <source>
        <strain evidence="2 3">NL-1724</strain>
    </source>
</reference>
<organism evidence="2 3">
    <name type="scientific">Schizophyllum amplum</name>
    <dbReference type="NCBI Taxonomy" id="97359"/>
    <lineage>
        <taxon>Eukaryota</taxon>
        <taxon>Fungi</taxon>
        <taxon>Dikarya</taxon>
        <taxon>Basidiomycota</taxon>
        <taxon>Agaricomycotina</taxon>
        <taxon>Agaricomycetes</taxon>
        <taxon>Agaricomycetidae</taxon>
        <taxon>Agaricales</taxon>
        <taxon>Schizophyllaceae</taxon>
        <taxon>Schizophyllum</taxon>
    </lineage>
</organism>
<feature type="compositionally biased region" description="Pro residues" evidence="1">
    <location>
        <begin position="456"/>
        <end position="468"/>
    </location>
</feature>
<evidence type="ECO:0000256" key="1">
    <source>
        <dbReference type="SAM" id="MobiDB-lite"/>
    </source>
</evidence>
<evidence type="ECO:0000313" key="3">
    <source>
        <dbReference type="Proteomes" id="UP000320762"/>
    </source>
</evidence>
<keyword evidence="3" id="KW-1185">Reference proteome</keyword>
<dbReference type="STRING" id="97359.A0A550CCZ9"/>
<feature type="compositionally biased region" description="Polar residues" evidence="1">
    <location>
        <begin position="405"/>
        <end position="417"/>
    </location>
</feature>
<feature type="region of interest" description="Disordered" evidence="1">
    <location>
        <begin position="317"/>
        <end position="339"/>
    </location>
</feature>
<dbReference type="Proteomes" id="UP000320762">
    <property type="component" value="Unassembled WGS sequence"/>
</dbReference>
<proteinExistence type="predicted"/>
<feature type="compositionally biased region" description="Pro residues" evidence="1">
    <location>
        <begin position="425"/>
        <end position="439"/>
    </location>
</feature>
<accession>A0A550CCZ9</accession>
<feature type="region of interest" description="Disordered" evidence="1">
    <location>
        <begin position="14"/>
        <end position="122"/>
    </location>
</feature>
<name>A0A550CCZ9_9AGAR</name>
<feature type="compositionally biased region" description="Low complexity" evidence="1">
    <location>
        <begin position="469"/>
        <end position="504"/>
    </location>
</feature>
<feature type="compositionally biased region" description="Low complexity" evidence="1">
    <location>
        <begin position="238"/>
        <end position="250"/>
    </location>
</feature>